<dbReference type="Pfam" id="PF00682">
    <property type="entry name" value="HMGL-like"/>
    <property type="match status" value="1"/>
</dbReference>
<protein>
    <recommendedName>
        <fullName evidence="1">Pyruvate carboxyltransferase domain-containing protein</fullName>
    </recommendedName>
</protein>
<evidence type="ECO:0000313" key="3">
    <source>
        <dbReference type="Proteomes" id="UP000001514"/>
    </source>
</evidence>
<organism evidence="3">
    <name type="scientific">Selaginella moellendorffii</name>
    <name type="common">Spikemoss</name>
    <dbReference type="NCBI Taxonomy" id="88036"/>
    <lineage>
        <taxon>Eukaryota</taxon>
        <taxon>Viridiplantae</taxon>
        <taxon>Streptophyta</taxon>
        <taxon>Embryophyta</taxon>
        <taxon>Tracheophyta</taxon>
        <taxon>Lycopodiopsida</taxon>
        <taxon>Selaginellales</taxon>
        <taxon>Selaginellaceae</taxon>
        <taxon>Selaginella</taxon>
    </lineage>
</organism>
<accession>D8SXF2</accession>
<feature type="domain" description="Pyruvate carboxyltransferase" evidence="1">
    <location>
        <begin position="9"/>
        <end position="96"/>
    </location>
</feature>
<dbReference type="PANTHER" id="PTHR10277">
    <property type="entry name" value="HOMOCITRATE SYNTHASE-RELATED"/>
    <property type="match status" value="1"/>
</dbReference>
<dbReference type="GO" id="GO:0003824">
    <property type="term" value="F:catalytic activity"/>
    <property type="evidence" value="ECO:0007669"/>
    <property type="project" value="InterPro"/>
</dbReference>
<dbReference type="Proteomes" id="UP000001514">
    <property type="component" value="Unassembled WGS sequence"/>
</dbReference>
<dbReference type="InterPro" id="IPR050073">
    <property type="entry name" value="2-IPM_HCS-like"/>
</dbReference>
<dbReference type="SUPFAM" id="SSF51569">
    <property type="entry name" value="Aldolase"/>
    <property type="match status" value="1"/>
</dbReference>
<dbReference type="InParanoid" id="D8SXF2"/>
<dbReference type="Gramene" id="EFJ10795">
    <property type="protein sequence ID" value="EFJ10795"/>
    <property type="gene ID" value="SELMODRAFT_127276"/>
</dbReference>
<evidence type="ECO:0000313" key="2">
    <source>
        <dbReference type="EMBL" id="EFJ10795.1"/>
    </source>
</evidence>
<evidence type="ECO:0000259" key="1">
    <source>
        <dbReference type="Pfam" id="PF00682"/>
    </source>
</evidence>
<sequence length="97" mass="10980">HQAFPQNYVQLLSTTLRDSEQFLGVCFSIQQKLDSAKNLARLQVDVNHDAGFLETSPQESWAVELFVVETKKASEVEVICRLVRCVKSNIDAAWRAI</sequence>
<proteinExistence type="predicted"/>
<dbReference type="InterPro" id="IPR000891">
    <property type="entry name" value="PYR_CT"/>
</dbReference>
<feature type="non-terminal residue" evidence="2">
    <location>
        <position position="1"/>
    </location>
</feature>
<dbReference type="Gene3D" id="3.20.20.70">
    <property type="entry name" value="Aldolase class I"/>
    <property type="match status" value="1"/>
</dbReference>
<gene>
    <name evidence="2" type="ORF">SELMODRAFT_127276</name>
</gene>
<dbReference type="HOGENOM" id="CLU_2352859_0_0_1"/>
<name>D8SXF2_SELML</name>
<keyword evidence="3" id="KW-1185">Reference proteome</keyword>
<dbReference type="InterPro" id="IPR013785">
    <property type="entry name" value="Aldolase_TIM"/>
</dbReference>
<dbReference type="eggNOG" id="KOG2367">
    <property type="taxonomic scope" value="Eukaryota"/>
</dbReference>
<dbReference type="STRING" id="88036.D8SXF2"/>
<dbReference type="KEGG" id="smo:SELMODRAFT_127276"/>
<dbReference type="PANTHER" id="PTHR10277:SF9">
    <property type="entry name" value="2-ISOPROPYLMALATE SYNTHASE 1, CHLOROPLASTIC-RELATED"/>
    <property type="match status" value="1"/>
</dbReference>
<dbReference type="EMBL" id="GL377651">
    <property type="protein sequence ID" value="EFJ10795.1"/>
    <property type="molecule type" value="Genomic_DNA"/>
</dbReference>
<reference evidence="2 3" key="1">
    <citation type="journal article" date="2011" name="Science">
        <title>The Selaginella genome identifies genetic changes associated with the evolution of vascular plants.</title>
        <authorList>
            <person name="Banks J.A."/>
            <person name="Nishiyama T."/>
            <person name="Hasebe M."/>
            <person name="Bowman J.L."/>
            <person name="Gribskov M."/>
            <person name="dePamphilis C."/>
            <person name="Albert V.A."/>
            <person name="Aono N."/>
            <person name="Aoyama T."/>
            <person name="Ambrose B.A."/>
            <person name="Ashton N.W."/>
            <person name="Axtell M.J."/>
            <person name="Barker E."/>
            <person name="Barker M.S."/>
            <person name="Bennetzen J.L."/>
            <person name="Bonawitz N.D."/>
            <person name="Chapple C."/>
            <person name="Cheng C."/>
            <person name="Correa L.G."/>
            <person name="Dacre M."/>
            <person name="DeBarry J."/>
            <person name="Dreyer I."/>
            <person name="Elias M."/>
            <person name="Engstrom E.M."/>
            <person name="Estelle M."/>
            <person name="Feng L."/>
            <person name="Finet C."/>
            <person name="Floyd S.K."/>
            <person name="Frommer W.B."/>
            <person name="Fujita T."/>
            <person name="Gramzow L."/>
            <person name="Gutensohn M."/>
            <person name="Harholt J."/>
            <person name="Hattori M."/>
            <person name="Heyl A."/>
            <person name="Hirai T."/>
            <person name="Hiwatashi Y."/>
            <person name="Ishikawa M."/>
            <person name="Iwata M."/>
            <person name="Karol K.G."/>
            <person name="Koehler B."/>
            <person name="Kolukisaoglu U."/>
            <person name="Kubo M."/>
            <person name="Kurata T."/>
            <person name="Lalonde S."/>
            <person name="Li K."/>
            <person name="Li Y."/>
            <person name="Litt A."/>
            <person name="Lyons E."/>
            <person name="Manning G."/>
            <person name="Maruyama T."/>
            <person name="Michael T.P."/>
            <person name="Mikami K."/>
            <person name="Miyazaki S."/>
            <person name="Morinaga S."/>
            <person name="Murata T."/>
            <person name="Mueller-Roeber B."/>
            <person name="Nelson D.R."/>
            <person name="Obara M."/>
            <person name="Oguri Y."/>
            <person name="Olmstead R.G."/>
            <person name="Onodera N."/>
            <person name="Petersen B.L."/>
            <person name="Pils B."/>
            <person name="Prigge M."/>
            <person name="Rensing S.A."/>
            <person name="Riano-Pachon D.M."/>
            <person name="Roberts A.W."/>
            <person name="Sato Y."/>
            <person name="Scheller H.V."/>
            <person name="Schulz B."/>
            <person name="Schulz C."/>
            <person name="Shakirov E.V."/>
            <person name="Shibagaki N."/>
            <person name="Shinohara N."/>
            <person name="Shippen D.E."/>
            <person name="Soerensen I."/>
            <person name="Sotooka R."/>
            <person name="Sugimoto N."/>
            <person name="Sugita M."/>
            <person name="Sumikawa N."/>
            <person name="Tanurdzic M."/>
            <person name="Theissen G."/>
            <person name="Ulvskov P."/>
            <person name="Wakazuki S."/>
            <person name="Weng J.K."/>
            <person name="Willats W.W."/>
            <person name="Wipf D."/>
            <person name="Wolf P.G."/>
            <person name="Yang L."/>
            <person name="Zimmer A.D."/>
            <person name="Zhu Q."/>
            <person name="Mitros T."/>
            <person name="Hellsten U."/>
            <person name="Loque D."/>
            <person name="Otillar R."/>
            <person name="Salamov A."/>
            <person name="Schmutz J."/>
            <person name="Shapiro H."/>
            <person name="Lindquist E."/>
            <person name="Lucas S."/>
            <person name="Rokhsar D."/>
            <person name="Grigoriev I.V."/>
        </authorList>
    </citation>
    <scope>NUCLEOTIDE SEQUENCE [LARGE SCALE GENOMIC DNA]</scope>
</reference>
<dbReference type="AlphaFoldDB" id="D8SXF2"/>